<keyword evidence="3" id="KW-1185">Reference proteome</keyword>
<comment type="caution">
    <text evidence="2">The sequence shown here is derived from an EMBL/GenBank/DDBJ whole genome shotgun (WGS) entry which is preliminary data.</text>
</comment>
<feature type="region of interest" description="Disordered" evidence="1">
    <location>
        <begin position="32"/>
        <end position="114"/>
    </location>
</feature>
<evidence type="ECO:0000256" key="1">
    <source>
        <dbReference type="SAM" id="MobiDB-lite"/>
    </source>
</evidence>
<evidence type="ECO:0000313" key="3">
    <source>
        <dbReference type="Proteomes" id="UP001172155"/>
    </source>
</evidence>
<feature type="region of interest" description="Disordered" evidence="1">
    <location>
        <begin position="152"/>
        <end position="179"/>
    </location>
</feature>
<feature type="compositionally biased region" description="Polar residues" evidence="1">
    <location>
        <begin position="35"/>
        <end position="52"/>
    </location>
</feature>
<proteinExistence type="predicted"/>
<dbReference type="EMBL" id="JAUKUD010000004">
    <property type="protein sequence ID" value="KAK0746320.1"/>
    <property type="molecule type" value="Genomic_DNA"/>
</dbReference>
<organism evidence="2 3">
    <name type="scientific">Schizothecium vesticola</name>
    <dbReference type="NCBI Taxonomy" id="314040"/>
    <lineage>
        <taxon>Eukaryota</taxon>
        <taxon>Fungi</taxon>
        <taxon>Dikarya</taxon>
        <taxon>Ascomycota</taxon>
        <taxon>Pezizomycotina</taxon>
        <taxon>Sordariomycetes</taxon>
        <taxon>Sordariomycetidae</taxon>
        <taxon>Sordariales</taxon>
        <taxon>Schizotheciaceae</taxon>
        <taxon>Schizothecium</taxon>
    </lineage>
</organism>
<accession>A0AA40EVH7</accession>
<feature type="compositionally biased region" description="Low complexity" evidence="1">
    <location>
        <begin position="66"/>
        <end position="78"/>
    </location>
</feature>
<evidence type="ECO:0000313" key="2">
    <source>
        <dbReference type="EMBL" id="KAK0746320.1"/>
    </source>
</evidence>
<sequence length="179" mass="19754">MESIQLAQMLADLSDLNAAQESQAAVNLVDANKSLKATNTPAPTSDPSSSKTLEPPTRPDLRHQRISSASSIISRASSPAKFDKFGRRILTPPMSRTNSTQGSIPGTPRHSEIEDDMDRANSLMHLYELRAKMREQDNTNLVKLREKIAALQARQQHTEKKEDSSGGRQSRFSYPKAPA</sequence>
<dbReference type="AlphaFoldDB" id="A0AA40EVH7"/>
<gene>
    <name evidence="2" type="ORF">B0T18DRAFT_149435</name>
</gene>
<protein>
    <submittedName>
        <fullName evidence="2">Uncharacterized protein</fullName>
    </submittedName>
</protein>
<feature type="compositionally biased region" description="Polar residues" evidence="1">
    <location>
        <begin position="94"/>
        <end position="104"/>
    </location>
</feature>
<name>A0AA40EVH7_9PEZI</name>
<feature type="compositionally biased region" description="Basic and acidic residues" evidence="1">
    <location>
        <begin position="156"/>
        <end position="165"/>
    </location>
</feature>
<reference evidence="2" key="1">
    <citation type="submission" date="2023-06" db="EMBL/GenBank/DDBJ databases">
        <title>Genome-scale phylogeny and comparative genomics of the fungal order Sordariales.</title>
        <authorList>
            <consortium name="Lawrence Berkeley National Laboratory"/>
            <person name="Hensen N."/>
            <person name="Bonometti L."/>
            <person name="Westerberg I."/>
            <person name="Brannstrom I.O."/>
            <person name="Guillou S."/>
            <person name="Cros-Aarteil S."/>
            <person name="Calhoun S."/>
            <person name="Haridas S."/>
            <person name="Kuo A."/>
            <person name="Mondo S."/>
            <person name="Pangilinan J."/>
            <person name="Riley R."/>
            <person name="LaButti K."/>
            <person name="Andreopoulos B."/>
            <person name="Lipzen A."/>
            <person name="Chen C."/>
            <person name="Yanf M."/>
            <person name="Daum C."/>
            <person name="Ng V."/>
            <person name="Clum A."/>
            <person name="Steindorff A."/>
            <person name="Ohm R."/>
            <person name="Martin F."/>
            <person name="Silar P."/>
            <person name="Natvig D."/>
            <person name="Lalanne C."/>
            <person name="Gautier V."/>
            <person name="Ament-velasquez S.L."/>
            <person name="Kruys A."/>
            <person name="Hutchinson M.I."/>
            <person name="Powell A.J."/>
            <person name="Barry K."/>
            <person name="Miller A.N."/>
            <person name="Grigoriev I.V."/>
            <person name="Debuchy R."/>
            <person name="Gladieux P."/>
            <person name="Thoren M.H."/>
            <person name="Johannesson H."/>
        </authorList>
    </citation>
    <scope>NUCLEOTIDE SEQUENCE</scope>
    <source>
        <strain evidence="2">SMH3187-1</strain>
    </source>
</reference>
<dbReference type="Proteomes" id="UP001172155">
    <property type="component" value="Unassembled WGS sequence"/>
</dbReference>